<dbReference type="PATRIC" id="fig|889306.3.peg.1257"/>
<keyword evidence="1" id="KW-0812">Transmembrane</keyword>
<evidence type="ECO:0000313" key="3">
    <source>
        <dbReference type="EMBL" id="KIL49781.1"/>
    </source>
</evidence>
<comment type="caution">
    <text evidence="3">The sequence shown here is derived from an EMBL/GenBank/DDBJ whole genome shotgun (WGS) entry which is preliminary data.</text>
</comment>
<dbReference type="STRING" id="889306.KP78_12490"/>
<accession>A0A0C2VZG9</accession>
<dbReference type="Pfam" id="PF04892">
    <property type="entry name" value="VanZ"/>
    <property type="match status" value="1"/>
</dbReference>
<name>A0A0C2VZG9_9BACL</name>
<feature type="transmembrane region" description="Helical" evidence="1">
    <location>
        <begin position="6"/>
        <end position="24"/>
    </location>
</feature>
<proteinExistence type="predicted"/>
<dbReference type="Proteomes" id="UP000031938">
    <property type="component" value="Unassembled WGS sequence"/>
</dbReference>
<dbReference type="AlphaFoldDB" id="A0A0C2VZG9"/>
<evidence type="ECO:0000313" key="4">
    <source>
        <dbReference type="Proteomes" id="UP000031938"/>
    </source>
</evidence>
<protein>
    <recommendedName>
        <fullName evidence="2">VanZ-like domain-containing protein</fullName>
    </recommendedName>
</protein>
<evidence type="ECO:0000256" key="1">
    <source>
        <dbReference type="SAM" id="Phobius"/>
    </source>
</evidence>
<feature type="transmembrane region" description="Helical" evidence="1">
    <location>
        <begin position="78"/>
        <end position="97"/>
    </location>
</feature>
<dbReference type="InterPro" id="IPR006976">
    <property type="entry name" value="VanZ-like"/>
</dbReference>
<keyword evidence="1" id="KW-0472">Membrane</keyword>
<gene>
    <name evidence="3" type="ORF">KP78_12490</name>
</gene>
<feature type="domain" description="VanZ-like" evidence="2">
    <location>
        <begin position="43"/>
        <end position="152"/>
    </location>
</feature>
<keyword evidence="4" id="KW-1185">Reference proteome</keyword>
<evidence type="ECO:0000259" key="2">
    <source>
        <dbReference type="Pfam" id="PF04892"/>
    </source>
</evidence>
<reference evidence="3 4" key="1">
    <citation type="submission" date="2015-01" db="EMBL/GenBank/DDBJ databases">
        <title>Genome sequencing of Jeotgalibacillus soli.</title>
        <authorList>
            <person name="Goh K.M."/>
            <person name="Chan K.-G."/>
            <person name="Yaakop A.S."/>
            <person name="Ee R."/>
            <person name="Gan H.M."/>
            <person name="Chan C.S."/>
        </authorList>
    </citation>
    <scope>NUCLEOTIDE SEQUENCE [LARGE SCALE GENOMIC DNA]</scope>
    <source>
        <strain evidence="3 4">P9</strain>
    </source>
</reference>
<dbReference type="EMBL" id="JXRP01000009">
    <property type="protein sequence ID" value="KIL49781.1"/>
    <property type="molecule type" value="Genomic_DNA"/>
</dbReference>
<keyword evidence="1" id="KW-1133">Transmembrane helix</keyword>
<sequence>MSQKILLSTIKWKVFMLQFLYLVMIDDERKSFMRQLIKVTLTILPFLYMALIWLFSSLPHNAVMELPSSSADRFIKEALHVVEFGLLHLLFVLALLANGRLSDTTHIFAAVFAGFYGLLDEIHQAFVPSRSATVIDAIKDLTGVIIAYLVIKHTCFFGFDRRLGRLLHSFQRWVR</sequence>
<organism evidence="3 4">
    <name type="scientific">Jeotgalibacillus soli</name>
    <dbReference type="NCBI Taxonomy" id="889306"/>
    <lineage>
        <taxon>Bacteria</taxon>
        <taxon>Bacillati</taxon>
        <taxon>Bacillota</taxon>
        <taxon>Bacilli</taxon>
        <taxon>Bacillales</taxon>
        <taxon>Caryophanaceae</taxon>
        <taxon>Jeotgalibacillus</taxon>
    </lineage>
</organism>
<dbReference type="RefSeq" id="WP_235420844.1">
    <property type="nucleotide sequence ID" value="NZ_JXRP01000009.1"/>
</dbReference>
<dbReference type="NCBIfam" id="NF037970">
    <property type="entry name" value="vanZ_1"/>
    <property type="match status" value="1"/>
</dbReference>
<feature type="transmembrane region" description="Helical" evidence="1">
    <location>
        <begin position="36"/>
        <end position="58"/>
    </location>
</feature>